<protein>
    <submittedName>
        <fullName evidence="1">Uncharacterized protein</fullName>
    </submittedName>
</protein>
<dbReference type="Proteomes" id="UP000828048">
    <property type="component" value="Chromosome 3"/>
</dbReference>
<proteinExistence type="predicted"/>
<accession>A0ACB7YUB4</accession>
<reference evidence="1 2" key="1">
    <citation type="journal article" date="2021" name="Hortic Res">
        <title>High-quality reference genome and annotation aids understanding of berry development for evergreen blueberry (Vaccinium darrowii).</title>
        <authorList>
            <person name="Yu J."/>
            <person name="Hulse-Kemp A.M."/>
            <person name="Babiker E."/>
            <person name="Staton M."/>
        </authorList>
    </citation>
    <scope>NUCLEOTIDE SEQUENCE [LARGE SCALE GENOMIC DNA]</scope>
    <source>
        <strain evidence="2">cv. NJ 8807/NJ 8810</strain>
        <tissue evidence="1">Young leaf</tissue>
    </source>
</reference>
<name>A0ACB7YUB4_9ERIC</name>
<sequence>MVIDIAISVILFLMSIAVLVTIHVCLAWRASERGGFDIDTTTVVVERSGSRRPNMSLDDIRKLPSFDYQVEEETGKVIPMDCAVCLENFKLGEICRLLPNCSHSFHAACIDSWLSKTAVCPVCRTNANLANIGEQSTNPSEVGVELV</sequence>
<dbReference type="EMBL" id="CM037153">
    <property type="protein sequence ID" value="KAH7856459.1"/>
    <property type="molecule type" value="Genomic_DNA"/>
</dbReference>
<comment type="caution">
    <text evidence="1">The sequence shown here is derived from an EMBL/GenBank/DDBJ whole genome shotgun (WGS) entry which is preliminary data.</text>
</comment>
<keyword evidence="2" id="KW-1185">Reference proteome</keyword>
<evidence type="ECO:0000313" key="2">
    <source>
        <dbReference type="Proteomes" id="UP000828048"/>
    </source>
</evidence>
<organism evidence="1 2">
    <name type="scientific">Vaccinium darrowii</name>
    <dbReference type="NCBI Taxonomy" id="229202"/>
    <lineage>
        <taxon>Eukaryota</taxon>
        <taxon>Viridiplantae</taxon>
        <taxon>Streptophyta</taxon>
        <taxon>Embryophyta</taxon>
        <taxon>Tracheophyta</taxon>
        <taxon>Spermatophyta</taxon>
        <taxon>Magnoliopsida</taxon>
        <taxon>eudicotyledons</taxon>
        <taxon>Gunneridae</taxon>
        <taxon>Pentapetalae</taxon>
        <taxon>asterids</taxon>
        <taxon>Ericales</taxon>
        <taxon>Ericaceae</taxon>
        <taxon>Vaccinioideae</taxon>
        <taxon>Vaccinieae</taxon>
        <taxon>Vaccinium</taxon>
    </lineage>
</organism>
<evidence type="ECO:0000313" key="1">
    <source>
        <dbReference type="EMBL" id="KAH7856459.1"/>
    </source>
</evidence>
<gene>
    <name evidence="1" type="ORF">Vadar_001586</name>
</gene>